<feature type="region of interest" description="Disordered" evidence="1">
    <location>
        <begin position="171"/>
        <end position="200"/>
    </location>
</feature>
<dbReference type="Proteomes" id="UP000007471">
    <property type="component" value="Chromosome"/>
</dbReference>
<dbReference type="STRING" id="765698.Mesci_4895"/>
<feature type="compositionally biased region" description="Low complexity" evidence="1">
    <location>
        <begin position="348"/>
        <end position="372"/>
    </location>
</feature>
<dbReference type="OrthoDB" id="8437243at2"/>
<accession>E8TMQ6</accession>
<feature type="region of interest" description="Disordered" evidence="1">
    <location>
        <begin position="344"/>
        <end position="372"/>
    </location>
</feature>
<evidence type="ECO:0000313" key="2">
    <source>
        <dbReference type="EMBL" id="ADV14001.1"/>
    </source>
</evidence>
<dbReference type="EMBL" id="CP002447">
    <property type="protein sequence ID" value="ADV14001.1"/>
    <property type="molecule type" value="Genomic_DNA"/>
</dbReference>
<dbReference type="PATRIC" id="fig|765698.3.peg.5410"/>
<evidence type="ECO:0000256" key="1">
    <source>
        <dbReference type="SAM" id="MobiDB-lite"/>
    </source>
</evidence>
<name>E8TMQ6_MESCW</name>
<sequence>MIFVLGARETDTIPVERAKLVSSTGVSFVSSSDFRQIAVRKDSGKAERLFRAAVSAFCSLTRPSRREIGQLEDLTLPLFNDVSVESRRYVAAALSECEYAPAALVRRLCEEPVDIAAPLLIRSRAVSDIDLIALIGRHGLPHARAIARRKGLNPTIADLIRALERPTLVRAPDPDANAAGADKIAPASADTASGEPAREQTLGIAAENARRRLRSMMRTGDEKTATAEPFKGADTYMKLRETALTGNAAFFQTALADALDIDFETARSLTANQNYASLLVALRSLDLSEDRAFLVTVAVYPSQFPHPQAIRTFLDRYRLLHREAAQDKMRSWRAEILSRVVRGAAPANSDTRTASNSDDAAASSGLRASSRK</sequence>
<dbReference type="eggNOG" id="COG5330">
    <property type="taxonomic scope" value="Bacteria"/>
</dbReference>
<organism evidence="2 3">
    <name type="scientific">Mesorhizobium ciceri biovar biserrulae (strain HAMBI 2942 / LMG 23838 / WSM1271)</name>
    <dbReference type="NCBI Taxonomy" id="765698"/>
    <lineage>
        <taxon>Bacteria</taxon>
        <taxon>Pseudomonadati</taxon>
        <taxon>Pseudomonadota</taxon>
        <taxon>Alphaproteobacteria</taxon>
        <taxon>Hyphomicrobiales</taxon>
        <taxon>Phyllobacteriaceae</taxon>
        <taxon>Mesorhizobium</taxon>
    </lineage>
</organism>
<dbReference type="KEGG" id="mci:Mesci_4895"/>
<gene>
    <name evidence="2" type="ordered locus">Mesci_4895</name>
</gene>
<evidence type="ECO:0000313" key="3">
    <source>
        <dbReference type="Proteomes" id="UP000007471"/>
    </source>
</evidence>
<protein>
    <recommendedName>
        <fullName evidence="4">DUF2336 domain-containing protein</fullName>
    </recommendedName>
</protein>
<proteinExistence type="predicted"/>
<dbReference type="HOGENOM" id="CLU_815529_0_0_5"/>
<reference evidence="3" key="1">
    <citation type="submission" date="2011-01" db="EMBL/GenBank/DDBJ databases">
        <title>Complete sequence of chromosome of Mesorhizobium ciceri bv. biserrulae WSM1271.</title>
        <authorList>
            <person name="Lucas S."/>
            <person name="Copeland A."/>
            <person name="Lapidus A."/>
            <person name="Cheng J.-F."/>
            <person name="Goodwin L."/>
            <person name="Pitluck S."/>
            <person name="Teshima H."/>
            <person name="Detter J.C."/>
            <person name="Han C."/>
            <person name="Tapia R."/>
            <person name="Land M."/>
            <person name="Hauser L."/>
            <person name="Kyrpides N."/>
            <person name="Ivanova N."/>
            <person name="Nandasena K."/>
            <person name="Reeve W.G."/>
            <person name="Howieson J.G."/>
            <person name="O'Hara G."/>
            <person name="Tiwari R.P."/>
            <person name="Woyke T."/>
        </authorList>
    </citation>
    <scope>NUCLEOTIDE SEQUENCE [LARGE SCALE GENOMIC DNA]</scope>
    <source>
        <strain evidence="3">HAMBI 2942 / LMG 23838 / WSM1271</strain>
    </source>
</reference>
<evidence type="ECO:0008006" key="4">
    <source>
        <dbReference type="Google" id="ProtNLM"/>
    </source>
</evidence>
<dbReference type="AlphaFoldDB" id="E8TMQ6"/>